<dbReference type="AlphaFoldDB" id="F2F787"/>
<accession>F2F787</accession>
<dbReference type="HOGENOM" id="CLU_3317132_0_0_9"/>
<dbReference type="KEGG" id="siv:SSIL_3423"/>
<dbReference type="Proteomes" id="UP000006691">
    <property type="component" value="Chromosome"/>
</dbReference>
<keyword evidence="2" id="KW-1185">Reference proteome</keyword>
<sequence length="39" mass="4636">MWEMKQVEQYAAFEPSQAECPMVLNHSFTTIEKLFRVTD</sequence>
<dbReference type="EMBL" id="AP012157">
    <property type="protein sequence ID" value="BAK17846.1"/>
    <property type="molecule type" value="Genomic_DNA"/>
</dbReference>
<name>F2F787_SOLSS</name>
<reference evidence="1 2" key="2">
    <citation type="journal article" date="2012" name="J. Biosci. Bioeng.">
        <title>Complete genome sequence and characterization of the N-acylhomoserine lactone-degrading gene of the potato leaf-associated Solibacillus silvestris.</title>
        <authorList>
            <person name="Morohoshi T."/>
            <person name="Tominaga Y."/>
            <person name="Someya N."/>
            <person name="Ikeda T."/>
        </authorList>
    </citation>
    <scope>NUCLEOTIDE SEQUENCE [LARGE SCALE GENOMIC DNA]</scope>
    <source>
        <strain evidence="1 2">StLB046</strain>
    </source>
</reference>
<evidence type="ECO:0000313" key="2">
    <source>
        <dbReference type="Proteomes" id="UP000006691"/>
    </source>
</evidence>
<proteinExistence type="predicted"/>
<organism evidence="1 2">
    <name type="scientific">Solibacillus silvestris (strain StLB046)</name>
    <name type="common">Bacillus silvestris</name>
    <dbReference type="NCBI Taxonomy" id="1002809"/>
    <lineage>
        <taxon>Bacteria</taxon>
        <taxon>Bacillati</taxon>
        <taxon>Bacillota</taxon>
        <taxon>Bacilli</taxon>
        <taxon>Bacillales</taxon>
        <taxon>Caryophanaceae</taxon>
        <taxon>Solibacillus</taxon>
    </lineage>
</organism>
<evidence type="ECO:0000313" key="1">
    <source>
        <dbReference type="EMBL" id="BAK17846.1"/>
    </source>
</evidence>
<protein>
    <submittedName>
        <fullName evidence="1">Uncharacterized protein</fullName>
    </submittedName>
</protein>
<gene>
    <name evidence="1" type="ordered locus">SSIL_3423</name>
</gene>
<reference evidence="2" key="1">
    <citation type="submission" date="2011-04" db="EMBL/GenBank/DDBJ databases">
        <title>Genome sequence of Solibacillus silvestris StLB046.</title>
        <authorList>
            <person name="Morohoshi T."/>
            <person name="Someya N."/>
            <person name="Ikeda T."/>
        </authorList>
    </citation>
    <scope>NUCLEOTIDE SEQUENCE [LARGE SCALE GENOMIC DNA]</scope>
    <source>
        <strain evidence="2">StLB046</strain>
    </source>
</reference>